<evidence type="ECO:0000313" key="2">
    <source>
        <dbReference type="EMBL" id="ATG50219.1"/>
    </source>
</evidence>
<dbReference type="InterPro" id="IPR036291">
    <property type="entry name" value="NAD(P)-bd_dom_sf"/>
</dbReference>
<protein>
    <submittedName>
        <fullName evidence="2">Oxidoreductase</fullName>
    </submittedName>
</protein>
<sequence length="433" mass="45300">MSYSQRLIEREAALGRPVRVGIVGAGQMGSGLVAQVHRARGMVVAAVADVAIDRAEAALAGAGRSDVERATSIEHAAEVITSGRAAVLDDGLRLAELPLDIVVEVSGIPDVAAQVALSCILAGTDVALMTVEADVTVGLLLARTAASGSAVYTVCRGDEPVECLKLVEYATDLGLEVVVAGKGKNNPMRPTDVPEDVAEEAERKGMNPKMLTSFTDGTKTQIEMAALANATGYSIETPGMHGAAVDLDGLARTLRPVAEGGIVTSDGPVVEYVTGDVAPGVFVVVRSDSEVVTEELHYLRLPGEGNHFQLYRPFHLASVEAPLSIGEAVLDRRPSFAATAWTADVIATAKSDLSDGTVLEGIGGHHLHGTAYDAAQTRQEQLLPIALAATSTLVRDVPAGQALTYDDVLLDESRPLVAMRRMQDAMIAQGVIR</sequence>
<evidence type="ECO:0000313" key="3">
    <source>
        <dbReference type="Proteomes" id="UP000218165"/>
    </source>
</evidence>
<reference evidence="3" key="1">
    <citation type="submission" date="2017-09" db="EMBL/GenBank/DDBJ databases">
        <title>Brachybacterium sp. VM2412.</title>
        <authorList>
            <person name="Tak E.J."/>
            <person name="Bae J.-W."/>
        </authorList>
    </citation>
    <scope>NUCLEOTIDE SEQUENCE [LARGE SCALE GENOMIC DNA]</scope>
    <source>
        <strain evidence="3">VM2412</strain>
    </source>
</reference>
<dbReference type="CDD" id="cd11616">
    <property type="entry name" value="SAF_DH_OX_like"/>
    <property type="match status" value="1"/>
</dbReference>
<accession>A0A291GIN9</accession>
<dbReference type="InterPro" id="IPR048423">
    <property type="entry name" value="DRL_cat"/>
</dbReference>
<dbReference type="KEGG" id="brz:CFK38_00795"/>
<dbReference type="Pfam" id="PF21135">
    <property type="entry name" value="DRL_cat"/>
    <property type="match status" value="1"/>
</dbReference>
<dbReference type="EMBL" id="CP023563">
    <property type="protein sequence ID" value="ATG50219.1"/>
    <property type="molecule type" value="Genomic_DNA"/>
</dbReference>
<dbReference type="Gene3D" id="3.40.50.720">
    <property type="entry name" value="NAD(P)-binding Rossmann-like Domain"/>
    <property type="match status" value="1"/>
</dbReference>
<gene>
    <name evidence="2" type="ORF">CFK38_00795</name>
</gene>
<feature type="domain" description="Oxidoreductase DRL-like catalytic" evidence="1">
    <location>
        <begin position="157"/>
        <end position="320"/>
    </location>
</feature>
<evidence type="ECO:0000259" key="1">
    <source>
        <dbReference type="Pfam" id="PF21135"/>
    </source>
</evidence>
<keyword evidence="3" id="KW-1185">Reference proteome</keyword>
<dbReference type="AlphaFoldDB" id="A0A291GIN9"/>
<dbReference type="Proteomes" id="UP000218165">
    <property type="component" value="Chromosome"/>
</dbReference>
<dbReference type="RefSeq" id="WP_096801359.1">
    <property type="nucleotide sequence ID" value="NZ_CP023563.1"/>
</dbReference>
<dbReference type="PANTHER" id="PTHR37850">
    <property type="entry name" value="STRU PROTEIN"/>
    <property type="match status" value="1"/>
</dbReference>
<organism evidence="2 3">
    <name type="scientific">Brachybacterium vulturis</name>
    <dbReference type="NCBI Taxonomy" id="2017484"/>
    <lineage>
        <taxon>Bacteria</taxon>
        <taxon>Bacillati</taxon>
        <taxon>Actinomycetota</taxon>
        <taxon>Actinomycetes</taxon>
        <taxon>Micrococcales</taxon>
        <taxon>Dermabacteraceae</taxon>
        <taxon>Brachybacterium</taxon>
    </lineage>
</organism>
<name>A0A291GIN9_9MICO</name>
<proteinExistence type="predicted"/>
<dbReference type="SUPFAM" id="SSF51735">
    <property type="entry name" value="NAD(P)-binding Rossmann-fold domains"/>
    <property type="match status" value="1"/>
</dbReference>
<dbReference type="PANTHER" id="PTHR37850:SF2">
    <property type="entry name" value="SAF DOMAIN PROTEIN"/>
    <property type="match status" value="1"/>
</dbReference>
<dbReference type="OrthoDB" id="9777844at2"/>